<proteinExistence type="inferred from homology"/>
<dbReference type="InterPro" id="IPR013320">
    <property type="entry name" value="ConA-like_dom_sf"/>
</dbReference>
<dbReference type="InterPro" id="IPR051214">
    <property type="entry name" value="GH32_Enzymes"/>
</dbReference>
<dbReference type="InterPro" id="IPR013148">
    <property type="entry name" value="Glyco_hydro_32_N"/>
</dbReference>
<evidence type="ECO:0000256" key="5">
    <source>
        <dbReference type="ARBA" id="ARBA00022801"/>
    </source>
</evidence>
<evidence type="ECO:0000256" key="4">
    <source>
        <dbReference type="ARBA" id="ARBA00019623"/>
    </source>
</evidence>
<dbReference type="Gene3D" id="2.115.10.20">
    <property type="entry name" value="Glycosyl hydrolase domain, family 43"/>
    <property type="match status" value="1"/>
</dbReference>
<dbReference type="InterPro" id="IPR006232">
    <property type="entry name" value="Suc6P_hydrolase"/>
</dbReference>
<dbReference type="Pfam" id="PF08244">
    <property type="entry name" value="Glyco_hydro_32C"/>
    <property type="match status" value="1"/>
</dbReference>
<comment type="subcellular location">
    <subcellularLocation>
        <location evidence="9">Cytoplasm</location>
    </subcellularLocation>
</comment>
<feature type="domain" description="Glycosyl hydrolase family 32 C-terminal" evidence="11">
    <location>
        <begin position="356"/>
        <end position="452"/>
    </location>
</feature>
<evidence type="ECO:0000256" key="2">
    <source>
        <dbReference type="ARBA" id="ARBA00009902"/>
    </source>
</evidence>
<dbReference type="Proteomes" id="UP000572212">
    <property type="component" value="Unassembled WGS sequence"/>
</dbReference>
<evidence type="ECO:0000313" key="12">
    <source>
        <dbReference type="EMBL" id="MBB6512143.1"/>
    </source>
</evidence>
<dbReference type="CDD" id="cd18623">
    <property type="entry name" value="GH32_ScrB-like"/>
    <property type="match status" value="1"/>
</dbReference>
<dbReference type="GO" id="GO:0005985">
    <property type="term" value="P:sucrose metabolic process"/>
    <property type="evidence" value="ECO:0007669"/>
    <property type="project" value="UniProtKB-UniPathway"/>
</dbReference>
<comment type="catalytic activity">
    <reaction evidence="8">
        <text>Hydrolysis of terminal non-reducing beta-D-fructofuranoside residues in beta-D-fructofuranosides.</text>
        <dbReference type="EC" id="3.2.1.26"/>
    </reaction>
</comment>
<evidence type="ECO:0000313" key="13">
    <source>
        <dbReference type="Proteomes" id="UP000572212"/>
    </source>
</evidence>
<protein>
    <recommendedName>
        <fullName evidence="4 8">Sucrose-6-phosphate hydrolase</fullName>
        <ecNumber evidence="3 8">3.2.1.26</ecNumber>
    </recommendedName>
    <alternativeName>
        <fullName evidence="7 9">Invertase</fullName>
    </alternativeName>
</protein>
<keyword evidence="5 8" id="KW-0378">Hydrolase</keyword>
<evidence type="ECO:0000259" key="10">
    <source>
        <dbReference type="Pfam" id="PF00251"/>
    </source>
</evidence>
<dbReference type="RefSeq" id="WP_184245077.1">
    <property type="nucleotide sequence ID" value="NZ_BAAACU010000002.1"/>
</dbReference>
<dbReference type="Gene3D" id="2.60.120.560">
    <property type="entry name" value="Exo-inulinase, domain 1"/>
    <property type="match status" value="1"/>
</dbReference>
<dbReference type="PANTHER" id="PTHR43101:SF1">
    <property type="entry name" value="BETA-FRUCTOSIDASE"/>
    <property type="match status" value="1"/>
</dbReference>
<dbReference type="EMBL" id="JACHON010000002">
    <property type="protein sequence ID" value="MBB6512143.1"/>
    <property type="molecule type" value="Genomic_DNA"/>
</dbReference>
<dbReference type="SUPFAM" id="SSF75005">
    <property type="entry name" value="Arabinanase/levansucrase/invertase"/>
    <property type="match status" value="1"/>
</dbReference>
<dbReference type="InterPro" id="IPR001362">
    <property type="entry name" value="Glyco_hydro_32"/>
</dbReference>
<keyword evidence="6 8" id="KW-0326">Glycosidase</keyword>
<keyword evidence="13" id="KW-1185">Reference proteome</keyword>
<keyword evidence="9" id="KW-0119">Carbohydrate metabolism</keyword>
<gene>
    <name evidence="12" type="ORF">GGQ92_000924</name>
</gene>
<sequence>MNREHELLTAAIEKANENKSNIKKDPYYPLYHVASPVGLINDPNGWIQWKGTYHLFFQWNPFENSHGAKFWGHVTSTDLVHWKEESPALAPSESYEKDGCYSGSAIAIDDKLYLFYTGNVKNDDQRESYQCIAVSQDGHQFRKLGNVLDVPEGYTAHFRDPKVWKENDVYYMVMGAQTLEEKGCVLLFQSKNLHQWENLGVLADGFGYMWECPDFFSLQGKDVLLFSPQGMEPEGIHYQNTFQSGYFIGEWKEGTNRYTHNHFQEIDHGFDFYAPQTTEDEKGRRILIAWMGMADGFEHLHPTLDYNWIHQLTIPRELSIRDNKLIQQPVEELKQLRGNKLYDRTIKDRWNGEISRTVEWIFKPNDEQEFTLELYNGIQLVYNQREKTLSFYRERLDHKGHEVRTALVEGNVSEVRAYVDRSSIELFINDGELTFTSRIFPSIKNKEMQIHGDGHLTVWNLAKKVGE</sequence>
<evidence type="ECO:0000256" key="1">
    <source>
        <dbReference type="ARBA" id="ARBA00004914"/>
    </source>
</evidence>
<evidence type="ECO:0000256" key="6">
    <source>
        <dbReference type="ARBA" id="ARBA00023295"/>
    </source>
</evidence>
<dbReference type="InterPro" id="IPR013189">
    <property type="entry name" value="Glyco_hydro_32_C"/>
</dbReference>
<comment type="caution">
    <text evidence="12">The sequence shown here is derived from an EMBL/GenBank/DDBJ whole genome shotgun (WGS) entry which is preliminary data.</text>
</comment>
<evidence type="ECO:0000259" key="11">
    <source>
        <dbReference type="Pfam" id="PF08244"/>
    </source>
</evidence>
<dbReference type="Pfam" id="PF00251">
    <property type="entry name" value="Glyco_hydro_32N"/>
    <property type="match status" value="1"/>
</dbReference>
<accession>A0A841RKJ8</accession>
<keyword evidence="9" id="KW-0963">Cytoplasm</keyword>
<organism evidence="12 13">
    <name type="scientific">Gracilibacillus halotolerans</name>
    <dbReference type="NCBI Taxonomy" id="74386"/>
    <lineage>
        <taxon>Bacteria</taxon>
        <taxon>Bacillati</taxon>
        <taxon>Bacillota</taxon>
        <taxon>Bacilli</taxon>
        <taxon>Bacillales</taxon>
        <taxon>Bacillaceae</taxon>
        <taxon>Gracilibacillus</taxon>
    </lineage>
</organism>
<evidence type="ECO:0000256" key="9">
    <source>
        <dbReference type="RuleBase" id="RU365015"/>
    </source>
</evidence>
<comment type="function">
    <text evidence="9">Enables the bacterium to metabolize sucrose as a sole carbon source.</text>
</comment>
<comment type="similarity">
    <text evidence="2 8">Belongs to the glycosyl hydrolase 32 family.</text>
</comment>
<name>A0A841RKJ8_9BACI</name>
<evidence type="ECO:0000256" key="8">
    <source>
        <dbReference type="RuleBase" id="RU362110"/>
    </source>
</evidence>
<dbReference type="SUPFAM" id="SSF49899">
    <property type="entry name" value="Concanavalin A-like lectins/glucanases"/>
    <property type="match status" value="1"/>
</dbReference>
<dbReference type="UniPathway" id="UPA00238"/>
<reference evidence="12 13" key="1">
    <citation type="submission" date="2020-08" db="EMBL/GenBank/DDBJ databases">
        <title>Genomic Encyclopedia of Type Strains, Phase IV (KMG-IV): sequencing the most valuable type-strain genomes for metagenomic binning, comparative biology and taxonomic classification.</title>
        <authorList>
            <person name="Goeker M."/>
        </authorList>
    </citation>
    <scope>NUCLEOTIDE SEQUENCE [LARGE SCALE GENOMIC DNA]</scope>
    <source>
        <strain evidence="12 13">DSM 11805</strain>
    </source>
</reference>
<dbReference type="NCBIfam" id="TIGR01322">
    <property type="entry name" value="scrB_fam"/>
    <property type="match status" value="1"/>
</dbReference>
<feature type="domain" description="Glycosyl hydrolase family 32 N-terminal" evidence="10">
    <location>
        <begin position="32"/>
        <end position="329"/>
    </location>
</feature>
<evidence type="ECO:0000256" key="3">
    <source>
        <dbReference type="ARBA" id="ARBA00012758"/>
    </source>
</evidence>
<dbReference type="GO" id="GO:0005737">
    <property type="term" value="C:cytoplasm"/>
    <property type="evidence" value="ECO:0007669"/>
    <property type="project" value="UniProtKB-SubCell"/>
</dbReference>
<dbReference type="EC" id="3.2.1.26" evidence="3 8"/>
<dbReference type="PANTHER" id="PTHR43101">
    <property type="entry name" value="BETA-FRUCTOSIDASE"/>
    <property type="match status" value="1"/>
</dbReference>
<comment type="pathway">
    <text evidence="1 9">Glycan biosynthesis; sucrose metabolism.</text>
</comment>
<evidence type="ECO:0000256" key="7">
    <source>
        <dbReference type="ARBA" id="ARBA00033367"/>
    </source>
</evidence>
<dbReference type="InterPro" id="IPR023296">
    <property type="entry name" value="Glyco_hydro_beta-prop_sf"/>
</dbReference>
<dbReference type="SMART" id="SM00640">
    <property type="entry name" value="Glyco_32"/>
    <property type="match status" value="1"/>
</dbReference>
<dbReference type="AlphaFoldDB" id="A0A841RKJ8"/>
<dbReference type="GO" id="GO:0004564">
    <property type="term" value="F:beta-fructofuranosidase activity"/>
    <property type="evidence" value="ECO:0007669"/>
    <property type="project" value="UniProtKB-EC"/>
</dbReference>